<reference evidence="8" key="1">
    <citation type="submission" date="2021-05" db="EMBL/GenBank/DDBJ databases">
        <authorList>
            <person name="Arsene-Ploetze F."/>
        </authorList>
    </citation>
    <scope>NUCLEOTIDE SEQUENCE</scope>
    <source>
        <strain evidence="8">DSM 42138</strain>
    </source>
</reference>
<comment type="subcellular location">
    <subcellularLocation>
        <location evidence="1">Cell membrane</location>
        <topology evidence="1">Multi-pass membrane protein</topology>
    </subcellularLocation>
</comment>
<dbReference type="InterPro" id="IPR007895">
    <property type="entry name" value="MASE1"/>
</dbReference>
<feature type="transmembrane region" description="Helical" evidence="6">
    <location>
        <begin position="40"/>
        <end position="59"/>
    </location>
</feature>
<feature type="transmembrane region" description="Helical" evidence="6">
    <location>
        <begin position="113"/>
        <end position="141"/>
    </location>
</feature>
<evidence type="ECO:0000256" key="4">
    <source>
        <dbReference type="ARBA" id="ARBA00022989"/>
    </source>
</evidence>
<feature type="transmembrane region" description="Helical" evidence="6">
    <location>
        <begin position="263"/>
        <end position="284"/>
    </location>
</feature>
<evidence type="ECO:0000256" key="6">
    <source>
        <dbReference type="SAM" id="Phobius"/>
    </source>
</evidence>
<feature type="transmembrane region" description="Helical" evidence="6">
    <location>
        <begin position="209"/>
        <end position="226"/>
    </location>
</feature>
<gene>
    <name evidence="8" type="ORF">SCOCK_30230</name>
</gene>
<evidence type="ECO:0000256" key="1">
    <source>
        <dbReference type="ARBA" id="ARBA00004651"/>
    </source>
</evidence>
<dbReference type="RefSeq" id="WP_251491848.1">
    <property type="nucleotide sequence ID" value="NZ_CAJSLV010000059.1"/>
</dbReference>
<proteinExistence type="predicted"/>
<dbReference type="GO" id="GO:0005886">
    <property type="term" value="C:plasma membrane"/>
    <property type="evidence" value="ECO:0007669"/>
    <property type="project" value="UniProtKB-SubCell"/>
</dbReference>
<sequence>MPVRGRLLIAGQIVVLAAVYYGAAKLGLLQQLVRGQVTPLWPPTGVALTGLLLFGLRTWPGVAVGAFVVNVTLGGPAWIALTITVGNTLAPVAAYLLLRWAGFHNDLDRLRDVLSLIFLAAFGAMLVSSTLGTSALVLSSALDSADFWPTWSVWWTGDAMGVLVVTPFLLVLRAPHRPRDLPPARWAEAAALALCTLAAGYLATSTSHASLLFLAFPVLIWSAFRFQLFGATTCALVFSTLAILAAARQVGPFGHHTLLGNMVTLQGFNGAIALTALLLAVVIIERDRTHAEIQRLCARLTELVGPDLPGSGSGSASGHGLP</sequence>
<evidence type="ECO:0000259" key="7">
    <source>
        <dbReference type="Pfam" id="PF05231"/>
    </source>
</evidence>
<comment type="caution">
    <text evidence="8">The sequence shown here is derived from an EMBL/GenBank/DDBJ whole genome shotgun (WGS) entry which is preliminary data.</text>
</comment>
<dbReference type="Pfam" id="PF05231">
    <property type="entry name" value="MASE1"/>
    <property type="match status" value="1"/>
</dbReference>
<keyword evidence="5 6" id="KW-0472">Membrane</keyword>
<accession>A0A9W4DRM6</accession>
<keyword evidence="9" id="KW-1185">Reference proteome</keyword>
<keyword evidence="4 6" id="KW-1133">Transmembrane helix</keyword>
<evidence type="ECO:0000313" key="9">
    <source>
        <dbReference type="Proteomes" id="UP001152519"/>
    </source>
</evidence>
<feature type="transmembrane region" description="Helical" evidence="6">
    <location>
        <begin position="79"/>
        <end position="101"/>
    </location>
</feature>
<name>A0A9W4DRM6_9ACTN</name>
<protein>
    <submittedName>
        <fullName evidence="8">Integral membrane sensor domain MASE1</fullName>
    </submittedName>
</protein>
<organism evidence="8 9">
    <name type="scientific">Actinacidiphila cocklensis</name>
    <dbReference type="NCBI Taxonomy" id="887465"/>
    <lineage>
        <taxon>Bacteria</taxon>
        <taxon>Bacillati</taxon>
        <taxon>Actinomycetota</taxon>
        <taxon>Actinomycetes</taxon>
        <taxon>Kitasatosporales</taxon>
        <taxon>Streptomycetaceae</taxon>
        <taxon>Actinacidiphila</taxon>
    </lineage>
</organism>
<evidence type="ECO:0000256" key="2">
    <source>
        <dbReference type="ARBA" id="ARBA00022475"/>
    </source>
</evidence>
<keyword evidence="2" id="KW-1003">Cell membrane</keyword>
<evidence type="ECO:0000256" key="5">
    <source>
        <dbReference type="ARBA" id="ARBA00023136"/>
    </source>
</evidence>
<feature type="domain" description="MASE1" evidence="7">
    <location>
        <begin position="15"/>
        <end position="286"/>
    </location>
</feature>
<dbReference type="AlphaFoldDB" id="A0A9W4DRM6"/>
<dbReference type="EMBL" id="CAJSLV010000059">
    <property type="protein sequence ID" value="CAG6394996.1"/>
    <property type="molecule type" value="Genomic_DNA"/>
</dbReference>
<evidence type="ECO:0000256" key="3">
    <source>
        <dbReference type="ARBA" id="ARBA00022692"/>
    </source>
</evidence>
<evidence type="ECO:0000313" key="8">
    <source>
        <dbReference type="EMBL" id="CAG6394996.1"/>
    </source>
</evidence>
<feature type="transmembrane region" description="Helical" evidence="6">
    <location>
        <begin position="6"/>
        <end position="28"/>
    </location>
</feature>
<feature type="transmembrane region" description="Helical" evidence="6">
    <location>
        <begin position="233"/>
        <end position="251"/>
    </location>
</feature>
<keyword evidence="3 6" id="KW-0812">Transmembrane</keyword>
<dbReference type="Proteomes" id="UP001152519">
    <property type="component" value="Unassembled WGS sequence"/>
</dbReference>
<feature type="transmembrane region" description="Helical" evidence="6">
    <location>
        <begin position="153"/>
        <end position="172"/>
    </location>
</feature>